<organism evidence="2 3">
    <name type="scientific">Rhodocytophaga aerolata</name>
    <dbReference type="NCBI Taxonomy" id="455078"/>
    <lineage>
        <taxon>Bacteria</taxon>
        <taxon>Pseudomonadati</taxon>
        <taxon>Bacteroidota</taxon>
        <taxon>Cytophagia</taxon>
        <taxon>Cytophagales</taxon>
        <taxon>Rhodocytophagaceae</taxon>
        <taxon>Rhodocytophaga</taxon>
    </lineage>
</organism>
<keyword evidence="1" id="KW-0812">Transmembrane</keyword>
<evidence type="ECO:0000313" key="2">
    <source>
        <dbReference type="EMBL" id="MDO1445198.1"/>
    </source>
</evidence>
<dbReference type="EMBL" id="JAUKPO010000001">
    <property type="protein sequence ID" value="MDO1445198.1"/>
    <property type="molecule type" value="Genomic_DNA"/>
</dbReference>
<sequence>MKINGLLKSKKLLKIFLGSIIGVTLLGFVGILWVILGMYSFLAQNDRVEAEILVVEGWLPEYALEEAIKEYKSHPYKKIVTTGGPIDSTFRMHSNGTLHLQLPDSIDTTPSASRIMVEAQGTPLDRTYPHFTLWVNDTICVGEASVWWTKKRYFFPLEPSIPVIHSVHIKYDNDAENDSDNRDLYIRNVKINEYRTSYLAADMVYEHYSAYSKETIAFSEKTMAETAAFYLKRMGLKDTEVTAVPSPPVRVHRTYTSAIALKEWLKQHNIHSVNVLSLGTHARRSCLSYKKVMRDYEGVEIGVIALEDKNYDPDNWWRSRRSRKMILREALKYTYIQFFFDIV</sequence>
<proteinExistence type="predicted"/>
<dbReference type="RefSeq" id="WP_302035988.1">
    <property type="nucleotide sequence ID" value="NZ_JAUKPO010000001.1"/>
</dbReference>
<evidence type="ECO:0000256" key="1">
    <source>
        <dbReference type="SAM" id="Phobius"/>
    </source>
</evidence>
<keyword evidence="3" id="KW-1185">Reference proteome</keyword>
<name>A0ABT8R1S2_9BACT</name>
<reference evidence="2" key="1">
    <citation type="submission" date="2023-07" db="EMBL/GenBank/DDBJ databases">
        <title>The genome sequence of Rhodocytophaga aerolata KACC 12507.</title>
        <authorList>
            <person name="Zhang X."/>
        </authorList>
    </citation>
    <scope>NUCLEOTIDE SEQUENCE</scope>
    <source>
        <strain evidence="2">KACC 12507</strain>
    </source>
</reference>
<gene>
    <name evidence="2" type="ORF">Q0590_02995</name>
</gene>
<accession>A0ABT8R1S2</accession>
<feature type="transmembrane region" description="Helical" evidence="1">
    <location>
        <begin position="12"/>
        <end position="42"/>
    </location>
</feature>
<keyword evidence="1" id="KW-0472">Membrane</keyword>
<evidence type="ECO:0000313" key="3">
    <source>
        <dbReference type="Proteomes" id="UP001168528"/>
    </source>
</evidence>
<comment type="caution">
    <text evidence="2">The sequence shown here is derived from an EMBL/GenBank/DDBJ whole genome shotgun (WGS) entry which is preliminary data.</text>
</comment>
<dbReference type="Gene3D" id="2.60.60.40">
    <property type="match status" value="1"/>
</dbReference>
<keyword evidence="1" id="KW-1133">Transmembrane helix</keyword>
<protein>
    <submittedName>
        <fullName evidence="2">Carbohydrate-binding domain-containing protein</fullName>
    </submittedName>
</protein>
<dbReference type="Proteomes" id="UP001168528">
    <property type="component" value="Unassembled WGS sequence"/>
</dbReference>